<gene>
    <name evidence="2" type="ORF">KK137_10860</name>
</gene>
<name>A0ABS5W6G4_9SPHN</name>
<accession>A0ABS5W6G4</accession>
<dbReference type="GO" id="GO:0016740">
    <property type="term" value="F:transferase activity"/>
    <property type="evidence" value="ECO:0007669"/>
    <property type="project" value="UniProtKB-KW"/>
</dbReference>
<sequence>MTEQTLQQKLDQAGDVVDFLRNQQVGPNVYPGVPAEYSNWRNEQRAWAKSAVLFNQSYHMVELYVRGPDAFALLEYTAINSFKNFTVNKAKQYVPVTPDGYVIGDVILFYLAENEFSLVGRAPAIEWVEFHAQYPKPDGSKWNVTVERDERTALRTDGKRKNYRFQLQGPNAMKILSQAMGQTAPDLKFFNMAHVDINGKDVIALRHGMAGQPGYELFGPWEDYQAVHSALVEAGKNDGLTLVGGRAYSSNTLESGWLPSPLPAFYTGDSQMMKDFRAWASGKSYAGVCSIGGSYVPDSIEGYYLTPWDIGYGHIVKFDHEFVGREALERMANETHKTKVTLALNTEDVMAAISSNFAKGDRAKYFEFPSAVYAMHPFDQVKVDGKVIGVSTWIGYSSNEGAMLSLAMIDPAHVEFGKEVTLVWGEPNGGTSKPTVEPHVQFEIRATVSPVPYSAVARDSYADSWRQKGVGASTLVNA</sequence>
<dbReference type="InterPro" id="IPR006222">
    <property type="entry name" value="GCVT_N"/>
</dbReference>
<dbReference type="PANTHER" id="PTHR43757:SF2">
    <property type="entry name" value="AMINOMETHYLTRANSFERASE, MITOCHONDRIAL"/>
    <property type="match status" value="1"/>
</dbReference>
<dbReference type="Proteomes" id="UP000811255">
    <property type="component" value="Unassembled WGS sequence"/>
</dbReference>
<keyword evidence="2" id="KW-0808">Transferase</keyword>
<dbReference type="NCBIfam" id="NF047633">
    <property type="entry name" value="SyrngDmethDesA"/>
    <property type="match status" value="1"/>
</dbReference>
<reference evidence="2 3" key="1">
    <citation type="submission" date="2021-05" db="EMBL/GenBank/DDBJ databases">
        <title>Croceibacterium sp. LX-88 genome sequence.</title>
        <authorList>
            <person name="Luo X."/>
        </authorList>
    </citation>
    <scope>NUCLEOTIDE SEQUENCE [LARGE SCALE GENOMIC DNA]</scope>
    <source>
        <strain evidence="2 3">LX-88</strain>
    </source>
</reference>
<dbReference type="EMBL" id="JAHFVK010000002">
    <property type="protein sequence ID" value="MBT2134835.1"/>
    <property type="molecule type" value="Genomic_DNA"/>
</dbReference>
<keyword evidence="3" id="KW-1185">Reference proteome</keyword>
<dbReference type="SUPFAM" id="SSF103025">
    <property type="entry name" value="Folate-binding domain"/>
    <property type="match status" value="1"/>
</dbReference>
<dbReference type="InterPro" id="IPR028896">
    <property type="entry name" value="GcvT/YgfZ/DmdA"/>
</dbReference>
<dbReference type="Pfam" id="PF01571">
    <property type="entry name" value="GCV_T"/>
    <property type="match status" value="1"/>
</dbReference>
<proteinExistence type="predicted"/>
<protein>
    <submittedName>
        <fullName evidence="2">Aminomethyl transferase family protein</fullName>
    </submittedName>
</protein>
<organism evidence="2 3">
    <name type="scientific">Croceibacterium selenioxidans</name>
    <dbReference type="NCBI Taxonomy" id="2838833"/>
    <lineage>
        <taxon>Bacteria</taxon>
        <taxon>Pseudomonadati</taxon>
        <taxon>Pseudomonadota</taxon>
        <taxon>Alphaproteobacteria</taxon>
        <taxon>Sphingomonadales</taxon>
        <taxon>Erythrobacteraceae</taxon>
        <taxon>Croceibacterium</taxon>
    </lineage>
</organism>
<feature type="domain" description="GCVT N-terminal" evidence="1">
    <location>
        <begin position="28"/>
        <end position="257"/>
    </location>
</feature>
<evidence type="ECO:0000259" key="1">
    <source>
        <dbReference type="Pfam" id="PF01571"/>
    </source>
</evidence>
<evidence type="ECO:0000313" key="2">
    <source>
        <dbReference type="EMBL" id="MBT2134835.1"/>
    </source>
</evidence>
<dbReference type="InterPro" id="IPR027266">
    <property type="entry name" value="TrmE/GcvT-like"/>
</dbReference>
<dbReference type="PANTHER" id="PTHR43757">
    <property type="entry name" value="AMINOMETHYLTRANSFERASE"/>
    <property type="match status" value="1"/>
</dbReference>
<dbReference type="RefSeq" id="WP_214536450.1">
    <property type="nucleotide sequence ID" value="NZ_JAHFVK010000002.1"/>
</dbReference>
<evidence type="ECO:0000313" key="3">
    <source>
        <dbReference type="Proteomes" id="UP000811255"/>
    </source>
</evidence>
<comment type="caution">
    <text evidence="2">The sequence shown here is derived from an EMBL/GenBank/DDBJ whole genome shotgun (WGS) entry which is preliminary data.</text>
</comment>
<dbReference type="Gene3D" id="3.30.1360.120">
    <property type="entry name" value="Probable tRNA modification gtpase trme, domain 1"/>
    <property type="match status" value="1"/>
</dbReference>